<feature type="transmembrane region" description="Helical" evidence="1">
    <location>
        <begin position="120"/>
        <end position="140"/>
    </location>
</feature>
<dbReference type="OrthoDB" id="5125614at2"/>
<feature type="transmembrane region" description="Helical" evidence="1">
    <location>
        <begin position="275"/>
        <end position="296"/>
    </location>
</feature>
<evidence type="ECO:0000313" key="2">
    <source>
        <dbReference type="EMBL" id="RZS57373.1"/>
    </source>
</evidence>
<keyword evidence="1" id="KW-0812">Transmembrane</keyword>
<proteinExistence type="predicted"/>
<comment type="caution">
    <text evidence="2">The sequence shown here is derived from an EMBL/GenBank/DDBJ whole genome shotgun (WGS) entry which is preliminary data.</text>
</comment>
<accession>A0A4Q7LSG6</accession>
<dbReference type="Proteomes" id="UP000293519">
    <property type="component" value="Unassembled WGS sequence"/>
</dbReference>
<sequence>MTGVHPDHRDAQPLDDPLLPTPVAVLWFAALVIFAVGLALGGLVPADVAPSLTNGASLSVVLLAVTGQAVLYARRGYDALDRLQRRATVSIALASALAAGGVVALIVFGPERPIGTITTVAAIAVMSAAASAAAATSVLIRPHVEAMPAHVWSGIAGAGLAVPFMVAGADPALIVALTTALAAYDRWRGRRAHRDLQRRWALSLSADERGIPVSGLAGLPAADAAQGVQPRPWSRTERHRSILLGLGALVVVVGAFVGAALIADSAPTVVAPGQGLAVTSLGAVALLPQLSILLRVADRARRVLVVSGAAIAAAAVAVLVAPGDATSLVASGVQSIAVAVAIAAIIRMLAPVSALGFATLAVTIALAWWLVVVTSGGIALAFLAIVSTLVAARRRTVPPRVEA</sequence>
<feature type="transmembrane region" description="Helical" evidence="1">
    <location>
        <begin position="303"/>
        <end position="321"/>
    </location>
</feature>
<dbReference type="AlphaFoldDB" id="A0A4Q7LSG6"/>
<feature type="transmembrane region" description="Helical" evidence="1">
    <location>
        <begin position="24"/>
        <end position="44"/>
    </location>
</feature>
<name>A0A4Q7LSG6_9MICO</name>
<organism evidence="2 3">
    <name type="scientific">Microcella putealis</name>
    <dbReference type="NCBI Taxonomy" id="337005"/>
    <lineage>
        <taxon>Bacteria</taxon>
        <taxon>Bacillati</taxon>
        <taxon>Actinomycetota</taxon>
        <taxon>Actinomycetes</taxon>
        <taxon>Micrococcales</taxon>
        <taxon>Microbacteriaceae</taxon>
        <taxon>Microcella</taxon>
    </lineage>
</organism>
<feature type="transmembrane region" description="Helical" evidence="1">
    <location>
        <begin position="160"/>
        <end position="184"/>
    </location>
</feature>
<feature type="transmembrane region" description="Helical" evidence="1">
    <location>
        <begin position="56"/>
        <end position="75"/>
    </location>
</feature>
<evidence type="ECO:0000313" key="3">
    <source>
        <dbReference type="Proteomes" id="UP000293519"/>
    </source>
</evidence>
<keyword evidence="1" id="KW-1133">Transmembrane helix</keyword>
<dbReference type="EMBL" id="SGWW01000002">
    <property type="protein sequence ID" value="RZS57373.1"/>
    <property type="molecule type" value="Genomic_DNA"/>
</dbReference>
<feature type="transmembrane region" description="Helical" evidence="1">
    <location>
        <begin position="87"/>
        <end position="108"/>
    </location>
</feature>
<gene>
    <name evidence="2" type="ORF">EV141_1085</name>
</gene>
<protein>
    <submittedName>
        <fullName evidence="2">Uncharacterized protein</fullName>
    </submittedName>
</protein>
<dbReference type="RefSeq" id="WP_130484952.1">
    <property type="nucleotide sequence ID" value="NZ_SGWW01000002.1"/>
</dbReference>
<feature type="transmembrane region" description="Helical" evidence="1">
    <location>
        <begin position="241"/>
        <end position="263"/>
    </location>
</feature>
<keyword evidence="3" id="KW-1185">Reference proteome</keyword>
<keyword evidence="1" id="KW-0472">Membrane</keyword>
<reference evidence="2 3" key="1">
    <citation type="journal article" date="2015" name="Stand. Genomic Sci.">
        <title>Genomic Encyclopedia of Bacterial and Archaeal Type Strains, Phase III: the genomes of soil and plant-associated and newly described type strains.</title>
        <authorList>
            <person name="Whitman W.B."/>
            <person name="Woyke T."/>
            <person name="Klenk H.P."/>
            <person name="Zhou Y."/>
            <person name="Lilburn T.G."/>
            <person name="Beck B.J."/>
            <person name="De Vos P."/>
            <person name="Vandamme P."/>
            <person name="Eisen J.A."/>
            <person name="Garrity G."/>
            <person name="Hugenholtz P."/>
            <person name="Kyrpides N.C."/>
        </authorList>
    </citation>
    <scope>NUCLEOTIDE SEQUENCE [LARGE SCALE GENOMIC DNA]</scope>
    <source>
        <strain evidence="2 3">CV2</strain>
    </source>
</reference>
<feature type="transmembrane region" description="Helical" evidence="1">
    <location>
        <begin position="376"/>
        <end position="392"/>
    </location>
</feature>
<evidence type="ECO:0000256" key="1">
    <source>
        <dbReference type="SAM" id="Phobius"/>
    </source>
</evidence>